<dbReference type="InterPro" id="IPR041657">
    <property type="entry name" value="HTH_17"/>
</dbReference>
<evidence type="ECO:0000313" key="3">
    <source>
        <dbReference type="Proteomes" id="UP000746471"/>
    </source>
</evidence>
<feature type="domain" description="Helix-turn-helix" evidence="1">
    <location>
        <begin position="5"/>
        <end position="50"/>
    </location>
</feature>
<dbReference type="Proteomes" id="UP000746471">
    <property type="component" value="Unassembled WGS sequence"/>
</dbReference>
<dbReference type="InterPro" id="IPR009061">
    <property type="entry name" value="DNA-bd_dom_put_sf"/>
</dbReference>
<dbReference type="EMBL" id="JAHBCL010000025">
    <property type="protein sequence ID" value="MBS7527767.1"/>
    <property type="molecule type" value="Genomic_DNA"/>
</dbReference>
<comment type="caution">
    <text evidence="2">The sequence shown here is derived from an EMBL/GenBank/DDBJ whole genome shotgun (WGS) entry which is preliminary data.</text>
</comment>
<organism evidence="2 3">
    <name type="scientific">Fusibacter paucivorans</name>
    <dbReference type="NCBI Taxonomy" id="76009"/>
    <lineage>
        <taxon>Bacteria</taxon>
        <taxon>Bacillati</taxon>
        <taxon>Bacillota</taxon>
        <taxon>Clostridia</taxon>
        <taxon>Eubacteriales</taxon>
        <taxon>Eubacteriales Family XII. Incertae Sedis</taxon>
        <taxon>Fusibacter</taxon>
    </lineage>
</organism>
<gene>
    <name evidence="2" type="ORF">KHM83_13870</name>
</gene>
<accession>A0ABS5PSC1</accession>
<dbReference type="RefSeq" id="WP_213237629.1">
    <property type="nucleotide sequence ID" value="NZ_JAHBCL010000025.1"/>
</dbReference>
<dbReference type="Pfam" id="PF12728">
    <property type="entry name" value="HTH_17"/>
    <property type="match status" value="1"/>
</dbReference>
<evidence type="ECO:0000259" key="1">
    <source>
        <dbReference type="Pfam" id="PF12728"/>
    </source>
</evidence>
<dbReference type="InterPro" id="IPR010093">
    <property type="entry name" value="SinI_DNA-bd"/>
</dbReference>
<sequence length="152" mass="17234">MNNTYYNVEQIAEMLDMHPKTIQRYIREGKLKATKIGKSWRVSGHDLSIFTEGDRAEKTTLPAYHAQTTTDSERVSVSSVVDINVLHRDEAIRIINTLQATMNVKPPEMGRASMHAQFIEPENTVRITLWGGLKFVATILEAIDRLIETPPL</sequence>
<name>A0ABS5PSC1_9FIRM</name>
<dbReference type="NCBIfam" id="TIGR01764">
    <property type="entry name" value="excise"/>
    <property type="match status" value="1"/>
</dbReference>
<proteinExistence type="predicted"/>
<dbReference type="SUPFAM" id="SSF46955">
    <property type="entry name" value="Putative DNA-binding domain"/>
    <property type="match status" value="1"/>
</dbReference>
<reference evidence="2 3" key="1">
    <citation type="submission" date="2021-05" db="EMBL/GenBank/DDBJ databases">
        <title>Fusibacter ferrireducens sp. nov., an anaerobic, sulfur- and Fe-reducing bacterium isolated from the mangrove sediment.</title>
        <authorList>
            <person name="Qiu D."/>
        </authorList>
    </citation>
    <scope>NUCLEOTIDE SEQUENCE [LARGE SCALE GENOMIC DNA]</scope>
    <source>
        <strain evidence="2 3">DSM 12116</strain>
    </source>
</reference>
<evidence type="ECO:0000313" key="2">
    <source>
        <dbReference type="EMBL" id="MBS7527767.1"/>
    </source>
</evidence>
<keyword evidence="3" id="KW-1185">Reference proteome</keyword>
<protein>
    <submittedName>
        <fullName evidence="2">Helix-turn-helix domain-containing protein</fullName>
    </submittedName>
</protein>